<feature type="transmembrane region" description="Helical" evidence="2">
    <location>
        <begin position="80"/>
        <end position="104"/>
    </location>
</feature>
<evidence type="ECO:0000256" key="1">
    <source>
        <dbReference type="SAM" id="MobiDB-lite"/>
    </source>
</evidence>
<reference evidence="3 4" key="1">
    <citation type="journal article" date="2010" name="Science">
        <title>Genomic analysis of organismal complexity in the multicellular green alga Volvox carteri.</title>
        <authorList>
            <person name="Prochnik S.E."/>
            <person name="Umen J."/>
            <person name="Nedelcu A.M."/>
            <person name="Hallmann A."/>
            <person name="Miller S.M."/>
            <person name="Nishii I."/>
            <person name="Ferris P."/>
            <person name="Kuo A."/>
            <person name="Mitros T."/>
            <person name="Fritz-Laylin L.K."/>
            <person name="Hellsten U."/>
            <person name="Chapman J."/>
            <person name="Simakov O."/>
            <person name="Rensing S.A."/>
            <person name="Terry A."/>
            <person name="Pangilinan J."/>
            <person name="Kapitonov V."/>
            <person name="Jurka J."/>
            <person name="Salamov A."/>
            <person name="Shapiro H."/>
            <person name="Schmutz J."/>
            <person name="Grimwood J."/>
            <person name="Lindquist E."/>
            <person name="Lucas S."/>
            <person name="Grigoriev I.V."/>
            <person name="Schmitt R."/>
            <person name="Kirk D."/>
            <person name="Rokhsar D.S."/>
        </authorList>
    </citation>
    <scope>NUCLEOTIDE SEQUENCE [LARGE SCALE GENOMIC DNA]</scope>
    <source>
        <strain evidence="4">f. Nagariensis / Eve</strain>
    </source>
</reference>
<name>D8UDN4_VOLCA</name>
<sequence>MAHLDTAKRGQLGAAAKEVEGEKQEHATGDDYLGKLRHIVMNPVDVDDVYGLQGDELVPLPFDVPKWHAYLVDILSGVYLVAQATVVMFIAIYVSQGGCVCMWVENQERAWKSGGSYTRSWLPLVKALIIIYPLITLIILVSFTVDYTIRKFMYFRLLSMRILVDWKNYEPWRTVFFYYFVTTWAIMNAWAIYGVAKYYNKDGNV</sequence>
<accession>D8UDN4</accession>
<evidence type="ECO:0000313" key="3">
    <source>
        <dbReference type="EMBL" id="EFJ42128.1"/>
    </source>
</evidence>
<dbReference type="KEGG" id="vcn:VOLCADRAFT_97797"/>
<keyword evidence="2" id="KW-0472">Membrane</keyword>
<dbReference type="OrthoDB" id="535345at2759"/>
<dbReference type="GeneID" id="9622595"/>
<feature type="non-terminal residue" evidence="3">
    <location>
        <position position="205"/>
    </location>
</feature>
<evidence type="ECO:0000256" key="2">
    <source>
        <dbReference type="SAM" id="Phobius"/>
    </source>
</evidence>
<dbReference type="RefSeq" id="XP_002956825.1">
    <property type="nucleotide sequence ID" value="XM_002956779.1"/>
</dbReference>
<keyword evidence="4" id="KW-1185">Reference proteome</keyword>
<feature type="transmembrane region" description="Helical" evidence="2">
    <location>
        <begin position="124"/>
        <end position="145"/>
    </location>
</feature>
<dbReference type="EMBL" id="GL378386">
    <property type="protein sequence ID" value="EFJ42128.1"/>
    <property type="molecule type" value="Genomic_DNA"/>
</dbReference>
<protein>
    <submittedName>
        <fullName evidence="3">Uncharacterized protein</fullName>
    </submittedName>
</protein>
<dbReference type="Proteomes" id="UP000001058">
    <property type="component" value="Unassembled WGS sequence"/>
</dbReference>
<dbReference type="InParanoid" id="D8UDN4"/>
<proteinExistence type="predicted"/>
<evidence type="ECO:0000313" key="4">
    <source>
        <dbReference type="Proteomes" id="UP000001058"/>
    </source>
</evidence>
<keyword evidence="2" id="KW-1133">Transmembrane helix</keyword>
<feature type="transmembrane region" description="Helical" evidence="2">
    <location>
        <begin position="176"/>
        <end position="196"/>
    </location>
</feature>
<organism evidence="4">
    <name type="scientific">Volvox carteri f. nagariensis</name>
    <dbReference type="NCBI Taxonomy" id="3068"/>
    <lineage>
        <taxon>Eukaryota</taxon>
        <taxon>Viridiplantae</taxon>
        <taxon>Chlorophyta</taxon>
        <taxon>core chlorophytes</taxon>
        <taxon>Chlorophyceae</taxon>
        <taxon>CS clade</taxon>
        <taxon>Chlamydomonadales</taxon>
        <taxon>Volvocaceae</taxon>
        <taxon>Volvox</taxon>
    </lineage>
</organism>
<feature type="region of interest" description="Disordered" evidence="1">
    <location>
        <begin position="1"/>
        <end position="25"/>
    </location>
</feature>
<keyword evidence="2" id="KW-0812">Transmembrane</keyword>
<dbReference type="AlphaFoldDB" id="D8UDN4"/>
<gene>
    <name evidence="3" type="ORF">VOLCADRAFT_97797</name>
</gene>